<gene>
    <name evidence="1" type="ORF">ARMOST_17397</name>
</gene>
<accession>A0A284RZ09</accession>
<evidence type="ECO:0000313" key="2">
    <source>
        <dbReference type="Proteomes" id="UP000219338"/>
    </source>
</evidence>
<name>A0A284RZ09_ARMOS</name>
<evidence type="ECO:0000313" key="1">
    <source>
        <dbReference type="EMBL" id="SJL13946.1"/>
    </source>
</evidence>
<organism evidence="1 2">
    <name type="scientific">Armillaria ostoyae</name>
    <name type="common">Armillaria root rot fungus</name>
    <dbReference type="NCBI Taxonomy" id="47428"/>
    <lineage>
        <taxon>Eukaryota</taxon>
        <taxon>Fungi</taxon>
        <taxon>Dikarya</taxon>
        <taxon>Basidiomycota</taxon>
        <taxon>Agaricomycotina</taxon>
        <taxon>Agaricomycetes</taxon>
        <taxon>Agaricomycetidae</taxon>
        <taxon>Agaricales</taxon>
        <taxon>Marasmiineae</taxon>
        <taxon>Physalacriaceae</taxon>
        <taxon>Armillaria</taxon>
    </lineage>
</organism>
<protein>
    <submittedName>
        <fullName evidence="1">Uncharacterized protein</fullName>
    </submittedName>
</protein>
<dbReference type="AlphaFoldDB" id="A0A284RZ09"/>
<keyword evidence="2" id="KW-1185">Reference proteome</keyword>
<sequence length="108" mass="12452">MPAVIEAIKSQSKTVPEYSLLIKILRHQLDINKRRHDTYQAVAKKAKKKSKGCLEPLVRRAARNIDIEVNARETHTQRSSELAATLDQLERLGRRFSLLTENSPRRFC</sequence>
<proteinExistence type="predicted"/>
<dbReference type="OrthoDB" id="2654423at2759"/>
<dbReference type="EMBL" id="FUEG01000022">
    <property type="protein sequence ID" value="SJL13946.1"/>
    <property type="molecule type" value="Genomic_DNA"/>
</dbReference>
<reference evidence="2" key="1">
    <citation type="journal article" date="2017" name="Nat. Ecol. Evol.">
        <title>Genome expansion and lineage-specific genetic innovations in the forest pathogenic fungi Armillaria.</title>
        <authorList>
            <person name="Sipos G."/>
            <person name="Prasanna A.N."/>
            <person name="Walter M.C."/>
            <person name="O'Connor E."/>
            <person name="Balint B."/>
            <person name="Krizsan K."/>
            <person name="Kiss B."/>
            <person name="Hess J."/>
            <person name="Varga T."/>
            <person name="Slot J."/>
            <person name="Riley R."/>
            <person name="Boka B."/>
            <person name="Rigling D."/>
            <person name="Barry K."/>
            <person name="Lee J."/>
            <person name="Mihaltcheva S."/>
            <person name="LaButti K."/>
            <person name="Lipzen A."/>
            <person name="Waldron R."/>
            <person name="Moloney N.M."/>
            <person name="Sperisen C."/>
            <person name="Kredics L."/>
            <person name="Vagvoelgyi C."/>
            <person name="Patrignani A."/>
            <person name="Fitzpatrick D."/>
            <person name="Nagy I."/>
            <person name="Doyle S."/>
            <person name="Anderson J.B."/>
            <person name="Grigoriev I.V."/>
            <person name="Gueldener U."/>
            <person name="Muensterkoetter M."/>
            <person name="Nagy L.G."/>
        </authorList>
    </citation>
    <scope>NUCLEOTIDE SEQUENCE [LARGE SCALE GENOMIC DNA]</scope>
    <source>
        <strain evidence="2">C18/9</strain>
    </source>
</reference>
<dbReference type="Proteomes" id="UP000219338">
    <property type="component" value="Unassembled WGS sequence"/>
</dbReference>